<dbReference type="Proteomes" id="UP000467214">
    <property type="component" value="Unassembled WGS sequence"/>
</dbReference>
<feature type="binding site" evidence="9">
    <location>
        <position position="242"/>
    </location>
    <ligand>
        <name>glycerol</name>
        <dbReference type="ChEBI" id="CHEBI:17754"/>
    </ligand>
</feature>
<dbReference type="InterPro" id="IPR043129">
    <property type="entry name" value="ATPase_NBD"/>
</dbReference>
<feature type="binding site" evidence="9">
    <location>
        <position position="14"/>
    </location>
    <ligand>
        <name>ATP</name>
        <dbReference type="ChEBI" id="CHEBI:30616"/>
    </ligand>
</feature>
<reference evidence="13 14" key="1">
    <citation type="submission" date="2019-12" db="EMBL/GenBank/DDBJ databases">
        <title>Neisseriaceae gen. nov. sp. Genome sequencing and assembly.</title>
        <authorList>
            <person name="Liu Z."/>
            <person name="Li A."/>
        </authorList>
    </citation>
    <scope>NUCLEOTIDE SEQUENCE [LARGE SCALE GENOMIC DNA]</scope>
    <source>
        <strain evidence="13 14">B2N2-7</strain>
    </source>
</reference>
<dbReference type="Gene3D" id="3.30.420.40">
    <property type="match status" value="2"/>
</dbReference>
<evidence type="ECO:0000313" key="14">
    <source>
        <dbReference type="Proteomes" id="UP000467214"/>
    </source>
</evidence>
<dbReference type="InterPro" id="IPR018485">
    <property type="entry name" value="FGGY_C"/>
</dbReference>
<evidence type="ECO:0000259" key="12">
    <source>
        <dbReference type="Pfam" id="PF02782"/>
    </source>
</evidence>
<feature type="binding site" evidence="9">
    <location>
        <position position="13"/>
    </location>
    <ligand>
        <name>ATP</name>
        <dbReference type="ChEBI" id="CHEBI:30616"/>
    </ligand>
</feature>
<keyword evidence="4 9" id="KW-0547">Nucleotide-binding</keyword>
<feature type="binding site" evidence="9">
    <location>
        <position position="263"/>
    </location>
    <ligand>
        <name>ADP</name>
        <dbReference type="ChEBI" id="CHEBI:456216"/>
    </ligand>
</feature>
<feature type="binding site" evidence="9">
    <location>
        <position position="83"/>
    </location>
    <ligand>
        <name>sn-glycerol 3-phosphate</name>
        <dbReference type="ChEBI" id="CHEBI:57597"/>
    </ligand>
</feature>
<dbReference type="RefSeq" id="WP_160795463.1">
    <property type="nucleotide sequence ID" value="NZ_WSSB01000004.1"/>
</dbReference>
<dbReference type="CDD" id="cd07786">
    <property type="entry name" value="FGGY_EcGK_like"/>
    <property type="match status" value="1"/>
</dbReference>
<organism evidence="13 14">
    <name type="scientific">Craterilacuibacter sinensis</name>
    <dbReference type="NCBI Taxonomy" id="2686017"/>
    <lineage>
        <taxon>Bacteria</taxon>
        <taxon>Pseudomonadati</taxon>
        <taxon>Pseudomonadota</taxon>
        <taxon>Betaproteobacteria</taxon>
        <taxon>Neisseriales</taxon>
        <taxon>Neisseriaceae</taxon>
        <taxon>Craterilacuibacter</taxon>
    </lineage>
</organism>
<keyword evidence="5 9" id="KW-0418">Kinase</keyword>
<dbReference type="GO" id="GO:0006072">
    <property type="term" value="P:glycerol-3-phosphate metabolic process"/>
    <property type="evidence" value="ECO:0007669"/>
    <property type="project" value="InterPro"/>
</dbReference>
<name>A0A845BPL6_9NEIS</name>
<keyword evidence="3 9" id="KW-0808">Transferase</keyword>
<keyword evidence="14" id="KW-1185">Reference proteome</keyword>
<proteinExistence type="inferred from homology"/>
<dbReference type="HAMAP" id="MF_00186">
    <property type="entry name" value="Glycerol_kin"/>
    <property type="match status" value="1"/>
</dbReference>
<feature type="binding site" evidence="9">
    <location>
        <position position="12"/>
    </location>
    <ligand>
        <name>sn-glycerol 3-phosphate</name>
        <dbReference type="ChEBI" id="CHEBI:57597"/>
    </ligand>
</feature>
<sequence>MPPRLLVIDQGTTSTRAMLFDHQGTVLARAQTELPQIFPAPGWVEHDPEVIWNHTLMLCRQALATPGASTEPIAGIGIANQRETTVLWDRATGKPVYHAIVWQDRRTAALCEMLATADNSALVAARTGLVLDPYFSASKIRWLLDTVPGVRERAERGELAFGTIDSFLLWRLTEGRVHATDATNAARTLLFNIHTQQWDADLLALFGIPASLLPEVRDNAAEFGITRLFGAPIPITGMAGDQQAATVGQACFAPGMIKSTYGTGCFMVQNTGATVVASSHRLLSTVCYRLQGQTTYALEGSIFIAGAAVQWLRDAVRLIDHAGEAEALARQVESTGGVYLVPAFTGLGAPYWDPLARGAIIGLTRDSGIAHIVRAALESVCYQTRDLMAAMQADGVCAPSALRVDGGMVGNDWMMQFLADMLDVTVERPQVTETTALGAAYLAGLGAGVFGSLDELSGHWQLEARFTPGMDDKRREQLYGGWNEAVGRTLSR</sequence>
<feature type="binding site" evidence="9">
    <location>
        <position position="241"/>
    </location>
    <ligand>
        <name>glycerol</name>
        <dbReference type="ChEBI" id="CHEBI:17754"/>
    </ligand>
</feature>
<evidence type="ECO:0000256" key="4">
    <source>
        <dbReference type="ARBA" id="ARBA00022741"/>
    </source>
</evidence>
<dbReference type="GO" id="GO:0019563">
    <property type="term" value="P:glycerol catabolic process"/>
    <property type="evidence" value="ECO:0007669"/>
    <property type="project" value="UniProtKB-UniRule"/>
</dbReference>
<dbReference type="GO" id="GO:0004370">
    <property type="term" value="F:glycerol kinase activity"/>
    <property type="evidence" value="ECO:0007669"/>
    <property type="project" value="UniProtKB-UniRule"/>
</dbReference>
<comment type="similarity">
    <text evidence="2 9 10">Belongs to the FGGY kinase family.</text>
</comment>
<keyword evidence="6 9" id="KW-0319">Glycerol metabolism</keyword>
<comment type="caution">
    <text evidence="13">The sequence shown here is derived from an EMBL/GenBank/DDBJ whole genome shotgun (WGS) entry which is preliminary data.</text>
</comment>
<dbReference type="PANTHER" id="PTHR10196:SF78">
    <property type="entry name" value="GLYCEROL KINASE"/>
    <property type="match status" value="1"/>
</dbReference>
<feature type="binding site" evidence="9">
    <location>
        <position position="241"/>
    </location>
    <ligand>
        <name>sn-glycerol 3-phosphate</name>
        <dbReference type="ChEBI" id="CHEBI:57597"/>
    </ligand>
</feature>
<evidence type="ECO:0000256" key="7">
    <source>
        <dbReference type="ARBA" id="ARBA00022840"/>
    </source>
</evidence>
<comment type="pathway">
    <text evidence="1 9">Polyol metabolism; glycerol degradation via glycerol kinase pathway; sn-glycerol 3-phosphate from glycerol: step 1/1.</text>
</comment>
<dbReference type="EMBL" id="WSSB01000004">
    <property type="protein sequence ID" value="MXR36411.1"/>
    <property type="molecule type" value="Genomic_DNA"/>
</dbReference>
<keyword evidence="7 9" id="KW-0067">ATP-binding</keyword>
<dbReference type="EC" id="2.7.1.30" evidence="9"/>
<dbReference type="PANTHER" id="PTHR10196">
    <property type="entry name" value="SUGAR KINASE"/>
    <property type="match status" value="1"/>
</dbReference>
<feature type="binding site" evidence="9">
    <location>
        <position position="12"/>
    </location>
    <ligand>
        <name>ADP</name>
        <dbReference type="ChEBI" id="CHEBI:456216"/>
    </ligand>
</feature>
<feature type="binding site" evidence="9">
    <location>
        <position position="82"/>
    </location>
    <ligand>
        <name>sn-glycerol 3-phosphate</name>
        <dbReference type="ChEBI" id="CHEBI:57597"/>
    </ligand>
</feature>
<feature type="binding site" evidence="9">
    <location>
        <position position="82"/>
    </location>
    <ligand>
        <name>glycerol</name>
        <dbReference type="ChEBI" id="CHEBI:17754"/>
    </ligand>
</feature>
<dbReference type="NCBIfam" id="TIGR01311">
    <property type="entry name" value="glycerol_kin"/>
    <property type="match status" value="1"/>
</dbReference>
<gene>
    <name evidence="9 13" type="primary">glpK</name>
    <name evidence="13" type="ORF">GQF02_05420</name>
</gene>
<evidence type="ECO:0000259" key="11">
    <source>
        <dbReference type="Pfam" id="PF00370"/>
    </source>
</evidence>
<dbReference type="NCBIfam" id="NF000756">
    <property type="entry name" value="PRK00047.1"/>
    <property type="match status" value="1"/>
</dbReference>
<protein>
    <recommendedName>
        <fullName evidence="9">Glycerol kinase</fullName>
        <ecNumber evidence="9">2.7.1.30</ecNumber>
    </recommendedName>
    <alternativeName>
        <fullName evidence="9">ATP:glycerol 3-phosphotransferase</fullName>
    </alternativeName>
    <alternativeName>
        <fullName evidence="9">Glycerokinase</fullName>
        <shortName evidence="9">GK</shortName>
    </alternativeName>
</protein>
<evidence type="ECO:0000313" key="13">
    <source>
        <dbReference type="EMBL" id="MXR36411.1"/>
    </source>
</evidence>
<feature type="binding site" evidence="9">
    <location>
        <position position="134"/>
    </location>
    <ligand>
        <name>sn-glycerol 3-phosphate</name>
        <dbReference type="ChEBI" id="CHEBI:57597"/>
    </ligand>
</feature>
<evidence type="ECO:0000256" key="5">
    <source>
        <dbReference type="ARBA" id="ARBA00022777"/>
    </source>
</evidence>
<feature type="binding site" evidence="9">
    <location>
        <position position="407"/>
    </location>
    <ligand>
        <name>ADP</name>
        <dbReference type="ChEBI" id="CHEBI:456216"/>
    </ligand>
</feature>
<evidence type="ECO:0000256" key="3">
    <source>
        <dbReference type="ARBA" id="ARBA00022679"/>
    </source>
</evidence>
<comment type="function">
    <text evidence="9">Key enzyme in the regulation of glycerol uptake and metabolism. Catalyzes the phosphorylation of glycerol to yield sn-glycerol 3-phosphate.</text>
</comment>
<dbReference type="GO" id="GO:0005829">
    <property type="term" value="C:cytosol"/>
    <property type="evidence" value="ECO:0007669"/>
    <property type="project" value="UniProtKB-ARBA"/>
</dbReference>
<evidence type="ECO:0000256" key="2">
    <source>
        <dbReference type="ARBA" id="ARBA00009156"/>
    </source>
</evidence>
<dbReference type="InterPro" id="IPR000577">
    <property type="entry name" value="Carb_kinase_FGGY"/>
</dbReference>
<feature type="binding site" evidence="9">
    <location>
        <position position="306"/>
    </location>
    <ligand>
        <name>ADP</name>
        <dbReference type="ChEBI" id="CHEBI:456216"/>
    </ligand>
</feature>
<dbReference type="PIRSF" id="PIRSF000538">
    <property type="entry name" value="GlpK"/>
    <property type="match status" value="1"/>
</dbReference>
<dbReference type="Pfam" id="PF00370">
    <property type="entry name" value="FGGY_N"/>
    <property type="match status" value="1"/>
</dbReference>
<comment type="catalytic activity">
    <reaction evidence="8 9">
        <text>glycerol + ATP = sn-glycerol 3-phosphate + ADP + H(+)</text>
        <dbReference type="Rhea" id="RHEA:21644"/>
        <dbReference type="ChEBI" id="CHEBI:15378"/>
        <dbReference type="ChEBI" id="CHEBI:17754"/>
        <dbReference type="ChEBI" id="CHEBI:30616"/>
        <dbReference type="ChEBI" id="CHEBI:57597"/>
        <dbReference type="ChEBI" id="CHEBI:456216"/>
        <dbReference type="EC" id="2.7.1.30"/>
    </reaction>
</comment>
<feature type="binding site" evidence="9">
    <location>
        <position position="306"/>
    </location>
    <ligand>
        <name>ATP</name>
        <dbReference type="ChEBI" id="CHEBI:30616"/>
    </ligand>
</feature>
<evidence type="ECO:0000256" key="10">
    <source>
        <dbReference type="RuleBase" id="RU003733"/>
    </source>
</evidence>
<evidence type="ECO:0000256" key="1">
    <source>
        <dbReference type="ARBA" id="ARBA00005190"/>
    </source>
</evidence>
<dbReference type="SUPFAM" id="SSF53067">
    <property type="entry name" value="Actin-like ATPase domain"/>
    <property type="match status" value="2"/>
</dbReference>
<comment type="activity regulation">
    <text evidence="9">Inhibited by fructose 1,6-bisphosphate (FBP).</text>
</comment>
<dbReference type="AlphaFoldDB" id="A0A845BPL6"/>
<feature type="binding site" evidence="9">
    <location>
        <position position="12"/>
    </location>
    <ligand>
        <name>ATP</name>
        <dbReference type="ChEBI" id="CHEBI:30616"/>
    </ligand>
</feature>
<dbReference type="Pfam" id="PF02782">
    <property type="entry name" value="FGGY_C"/>
    <property type="match status" value="1"/>
</dbReference>
<feature type="binding site" evidence="9">
    <location>
        <position position="407"/>
    </location>
    <ligand>
        <name>ATP</name>
        <dbReference type="ChEBI" id="CHEBI:30616"/>
    </ligand>
</feature>
<feature type="binding site" evidence="9">
    <location>
        <position position="134"/>
    </location>
    <ligand>
        <name>glycerol</name>
        <dbReference type="ChEBI" id="CHEBI:17754"/>
    </ligand>
</feature>
<feature type="domain" description="Carbohydrate kinase FGGY N-terminal" evidence="11">
    <location>
        <begin position="6"/>
        <end position="248"/>
    </location>
</feature>
<feature type="binding site" evidence="9">
    <location>
        <position position="83"/>
    </location>
    <ligand>
        <name>glycerol</name>
        <dbReference type="ChEBI" id="CHEBI:17754"/>
    </ligand>
</feature>
<evidence type="ECO:0000256" key="6">
    <source>
        <dbReference type="ARBA" id="ARBA00022798"/>
    </source>
</evidence>
<accession>A0A845BPL6</accession>
<feature type="binding site" evidence="9">
    <location>
        <position position="411"/>
    </location>
    <ligand>
        <name>ADP</name>
        <dbReference type="ChEBI" id="CHEBI:456216"/>
    </ligand>
</feature>
<dbReference type="InterPro" id="IPR018483">
    <property type="entry name" value="Carb_kinase_FGGY_CS"/>
</dbReference>
<dbReference type="FunFam" id="3.30.420.40:FF:000007">
    <property type="entry name" value="Glycerol kinase"/>
    <property type="match status" value="1"/>
</dbReference>
<dbReference type="PROSITE" id="PS00445">
    <property type="entry name" value="FGGY_KINASES_2"/>
    <property type="match status" value="1"/>
</dbReference>
<dbReference type="GO" id="GO:0005524">
    <property type="term" value="F:ATP binding"/>
    <property type="evidence" value="ECO:0007669"/>
    <property type="project" value="UniProtKB-UniRule"/>
</dbReference>
<dbReference type="UniPathway" id="UPA00618">
    <property type="reaction ID" value="UER00672"/>
</dbReference>
<dbReference type="InterPro" id="IPR005999">
    <property type="entry name" value="Glycerol_kin"/>
</dbReference>
<feature type="binding site" evidence="9">
    <location>
        <position position="16"/>
    </location>
    <ligand>
        <name>ADP</name>
        <dbReference type="ChEBI" id="CHEBI:456216"/>
    </ligand>
</feature>
<evidence type="ECO:0000256" key="9">
    <source>
        <dbReference type="HAMAP-Rule" id="MF_00186"/>
    </source>
</evidence>
<feature type="binding site" evidence="9">
    <location>
        <position position="310"/>
    </location>
    <ligand>
        <name>ATP</name>
        <dbReference type="ChEBI" id="CHEBI:30616"/>
    </ligand>
</feature>
<dbReference type="InterPro" id="IPR018484">
    <property type="entry name" value="FGGY_N"/>
</dbReference>
<evidence type="ECO:0000256" key="8">
    <source>
        <dbReference type="ARBA" id="ARBA00052101"/>
    </source>
</evidence>
<dbReference type="FunFam" id="3.30.420.40:FF:000008">
    <property type="entry name" value="Glycerol kinase"/>
    <property type="match status" value="1"/>
</dbReference>
<feature type="domain" description="Carbohydrate kinase FGGY C-terminal" evidence="12">
    <location>
        <begin position="259"/>
        <end position="445"/>
    </location>
</feature>
<feature type="binding site" evidence="9">
    <location>
        <position position="263"/>
    </location>
    <ligand>
        <name>ATP</name>
        <dbReference type="ChEBI" id="CHEBI:30616"/>
    </ligand>
</feature>